<comment type="caution">
    <text evidence="1">The sequence shown here is derived from an EMBL/GenBank/DDBJ whole genome shotgun (WGS) entry which is preliminary data.</text>
</comment>
<reference evidence="1" key="1">
    <citation type="submission" date="2022-05" db="EMBL/GenBank/DDBJ databases">
        <title>Draft genome sequence of Clostridium tertium strain CP3 isolated from Peru.</title>
        <authorList>
            <person name="Hurtado R."/>
            <person name="Lima L."/>
            <person name="Sousa T."/>
            <person name="Jaiswal A.K."/>
            <person name="Tiwari S."/>
            <person name="Maturrano L."/>
            <person name="Brenig B."/>
            <person name="Azevedo V."/>
        </authorList>
    </citation>
    <scope>NUCLEOTIDE SEQUENCE</scope>
    <source>
        <strain evidence="1">CP3</strain>
    </source>
</reference>
<sequence length="193" mass="22718">HCDTEEKANNFLNECDKQGIAWTDGDKTTEINCWFWYKKDTSYACSEGKSKLTFESLEHYKDKGLEIIKWEIDKMKELTFKEVIANIKEGEVWENNKMNLVIKLIEGRIYIGDRYDNEVDGFIGQYIPLTLKFELQRKKYSFEEAFKAYEEGKEIESCEGCKFKRCDKDVVLIIDFAGDKIKRSSCEELFSIK</sequence>
<dbReference type="RefSeq" id="WP_272470954.1">
    <property type="nucleotide sequence ID" value="NZ_JAMRYU010000110.1"/>
</dbReference>
<dbReference type="Proteomes" id="UP001141183">
    <property type="component" value="Unassembled WGS sequence"/>
</dbReference>
<name>A0A9X4B4K1_9CLOT</name>
<feature type="non-terminal residue" evidence="1">
    <location>
        <position position="1"/>
    </location>
</feature>
<accession>A0A9X4B4K1</accession>
<protein>
    <submittedName>
        <fullName evidence="1">Uncharacterized protein</fullName>
    </submittedName>
</protein>
<evidence type="ECO:0000313" key="1">
    <source>
        <dbReference type="EMBL" id="MDC4242721.1"/>
    </source>
</evidence>
<dbReference type="AlphaFoldDB" id="A0A9X4B4K1"/>
<gene>
    <name evidence="1" type="ORF">NE398_21625</name>
</gene>
<organism evidence="1 2">
    <name type="scientific">Clostridium tertium</name>
    <dbReference type="NCBI Taxonomy" id="1559"/>
    <lineage>
        <taxon>Bacteria</taxon>
        <taxon>Bacillati</taxon>
        <taxon>Bacillota</taxon>
        <taxon>Clostridia</taxon>
        <taxon>Eubacteriales</taxon>
        <taxon>Clostridiaceae</taxon>
        <taxon>Clostridium</taxon>
    </lineage>
</organism>
<proteinExistence type="predicted"/>
<evidence type="ECO:0000313" key="2">
    <source>
        <dbReference type="Proteomes" id="UP001141183"/>
    </source>
</evidence>
<feature type="non-terminal residue" evidence="1">
    <location>
        <position position="193"/>
    </location>
</feature>
<keyword evidence="2" id="KW-1185">Reference proteome</keyword>
<dbReference type="EMBL" id="JAMRYU010000110">
    <property type="protein sequence ID" value="MDC4242721.1"/>
    <property type="molecule type" value="Genomic_DNA"/>
</dbReference>